<evidence type="ECO:0000259" key="5">
    <source>
        <dbReference type="Pfam" id="PF06722"/>
    </source>
</evidence>
<evidence type="ECO:0000259" key="4">
    <source>
        <dbReference type="Pfam" id="PF03033"/>
    </source>
</evidence>
<name>A0A5N5MQL1_9ROSI</name>
<organism evidence="6 7">
    <name type="scientific">Salix brachista</name>
    <dbReference type="NCBI Taxonomy" id="2182728"/>
    <lineage>
        <taxon>Eukaryota</taxon>
        <taxon>Viridiplantae</taxon>
        <taxon>Streptophyta</taxon>
        <taxon>Embryophyta</taxon>
        <taxon>Tracheophyta</taxon>
        <taxon>Spermatophyta</taxon>
        <taxon>Magnoliopsida</taxon>
        <taxon>eudicotyledons</taxon>
        <taxon>Gunneridae</taxon>
        <taxon>Pentapetalae</taxon>
        <taxon>rosids</taxon>
        <taxon>fabids</taxon>
        <taxon>Malpighiales</taxon>
        <taxon>Salicaceae</taxon>
        <taxon>Saliceae</taxon>
        <taxon>Salix</taxon>
    </lineage>
</organism>
<feature type="coiled-coil region" evidence="2">
    <location>
        <begin position="152"/>
        <end position="187"/>
    </location>
</feature>
<feature type="domain" description="Glycosyltransferase family 28 N-terminal" evidence="4">
    <location>
        <begin position="233"/>
        <end position="363"/>
    </location>
</feature>
<dbReference type="PANTHER" id="PTHR48050:SF16">
    <property type="entry name" value="STEROL 3-BETA-GLUCOSYLTRANSFERASE UGT80B1"/>
    <property type="match status" value="1"/>
</dbReference>
<proteinExistence type="predicted"/>
<feature type="compositionally biased region" description="Basic and acidic residues" evidence="3">
    <location>
        <begin position="1"/>
        <end position="15"/>
    </location>
</feature>
<dbReference type="SUPFAM" id="SSF53756">
    <property type="entry name" value="UDP-Glycosyltransferase/glycogen phosphorylase"/>
    <property type="match status" value="1"/>
</dbReference>
<dbReference type="Pfam" id="PF03033">
    <property type="entry name" value="Glyco_transf_28"/>
    <property type="match status" value="1"/>
</dbReference>
<gene>
    <name evidence="6" type="ORF">DKX38_008226</name>
</gene>
<evidence type="ECO:0000256" key="2">
    <source>
        <dbReference type="SAM" id="Coils"/>
    </source>
</evidence>
<dbReference type="Proteomes" id="UP000326939">
    <property type="component" value="Chromosome 5"/>
</dbReference>
<evidence type="ECO:0000256" key="3">
    <source>
        <dbReference type="SAM" id="MobiDB-lite"/>
    </source>
</evidence>
<dbReference type="PANTHER" id="PTHR48050">
    <property type="entry name" value="STEROL 3-BETA-GLUCOSYLTRANSFERASE"/>
    <property type="match status" value="1"/>
</dbReference>
<dbReference type="EMBL" id="VDCV01000005">
    <property type="protein sequence ID" value="KAB5557317.1"/>
    <property type="molecule type" value="Genomic_DNA"/>
</dbReference>
<dbReference type="AlphaFoldDB" id="A0A5N5MQL1"/>
<dbReference type="CDD" id="cd03784">
    <property type="entry name" value="GT1_Gtf-like"/>
    <property type="match status" value="1"/>
</dbReference>
<evidence type="ECO:0000256" key="1">
    <source>
        <dbReference type="ARBA" id="ARBA00022679"/>
    </source>
</evidence>
<dbReference type="FunFam" id="3.40.50.2000:FF:000009">
    <property type="entry name" value="Sterol 3-beta-glucosyltransferase UGT80A2"/>
    <property type="match status" value="1"/>
</dbReference>
<dbReference type="InterPro" id="IPR004276">
    <property type="entry name" value="GlycoTrans_28_N"/>
</dbReference>
<dbReference type="InterPro" id="IPR010610">
    <property type="entry name" value="EryCIII-like_C"/>
</dbReference>
<dbReference type="InterPro" id="IPR050426">
    <property type="entry name" value="Glycosyltransferase_28"/>
</dbReference>
<dbReference type="GO" id="GO:0005975">
    <property type="term" value="P:carbohydrate metabolic process"/>
    <property type="evidence" value="ECO:0007669"/>
    <property type="project" value="InterPro"/>
</dbReference>
<protein>
    <submittedName>
        <fullName evidence="6">Uncharacterized protein</fullName>
    </submittedName>
</protein>
<evidence type="ECO:0000313" key="7">
    <source>
        <dbReference type="Proteomes" id="UP000326939"/>
    </source>
</evidence>
<dbReference type="InterPro" id="IPR002213">
    <property type="entry name" value="UDP_glucos_trans"/>
</dbReference>
<feature type="region of interest" description="Disordered" evidence="3">
    <location>
        <begin position="1"/>
        <end position="104"/>
    </location>
</feature>
<keyword evidence="2" id="KW-0175">Coiled coil</keyword>
<evidence type="ECO:0000313" key="6">
    <source>
        <dbReference type="EMBL" id="KAB5557317.1"/>
    </source>
</evidence>
<dbReference type="Pfam" id="PF06722">
    <property type="entry name" value="EryCIII-like_C"/>
    <property type="match status" value="1"/>
</dbReference>
<comment type="caution">
    <text evidence="6">The sequence shown here is derived from an EMBL/GenBank/DDBJ whole genome shotgun (WGS) entry which is preliminary data.</text>
</comment>
<feature type="domain" description="Erythromycin biosynthesis protein CIII-like C-terminal" evidence="5">
    <location>
        <begin position="566"/>
        <end position="675"/>
    </location>
</feature>
<sequence length="731" mass="81290">MVKNGFDHPLKHSEDVGLGTNYDLNKSFDQTSGGDESVTVDYVSWEKHSEAGSSQEAEKQKTSGGDESVTVDYVSWEKHSEAGSSQEAEKQKTKSGKQPSPLEVFKSKNLDLSPLSQRAFDLEGLNHRIAALVDDYSHPLFDDDDNNITFYRSHTENRASRYELKLNRLSEREKKKLIIELVKIQNDGTVEVDIDENAPVASELLGLHSVEGASFYVKDSTSGSNKSIPRLKIAMLVVGTRGDVQPFLAIAERLQACSYFVRSAGVDFYPLGGDPLELAGYMARNKGFIPSAPGEISTQRKQLKAIIESLLAACTEPDMETGVPFKAQAIIANPPAYGHVHVAEALGIPIHIFFTMPWTLNNINFEVNPVLPAMVEYEKCRQAYTSSSVLAWLMKQEKEGYAFSSPSSIDRPTYEFPHPLARVSQSAGYWLSYIVVDLLIWWGLRGYINEFRKRKLKLPPIAYFSTYHGSISHLPTGYMWSPHLVPKPIDWGPLVDVVGYCFLNLGSKYEPKEEFLQWIQKGTEPIYIGFGSMPLEDPKNTMGVILEALKVTGQRGIVDQGWGDLGNLMEVPDSVFLLKDCPHDWLFLQCAAVVHHGGAGTTATGLRAGIFMSVNPKCPTTIVPFFGDQFFWGDRVHQKGLGPAPIPIAKLSVEKLSNAIRFMLEPEVKSRAMELAKLIESEDGVGAAVDAFHRHLPPELPLPTSSSEDNDQPNPLQWFFIQIEKWCCPSC</sequence>
<accession>A0A5N5MQL1</accession>
<reference evidence="7" key="1">
    <citation type="journal article" date="2019" name="Gigascience">
        <title>De novo genome assembly of the endangered Acer yangbiense, a plant species with extremely small populations endemic to Yunnan Province, China.</title>
        <authorList>
            <person name="Yang J."/>
            <person name="Wariss H.M."/>
            <person name="Tao L."/>
            <person name="Zhang R."/>
            <person name="Yun Q."/>
            <person name="Hollingsworth P."/>
            <person name="Dao Z."/>
            <person name="Luo G."/>
            <person name="Guo H."/>
            <person name="Ma Y."/>
            <person name="Sun W."/>
        </authorList>
    </citation>
    <scope>NUCLEOTIDE SEQUENCE [LARGE SCALE GENOMIC DNA]</scope>
    <source>
        <strain evidence="7">cv. br00</strain>
    </source>
</reference>
<feature type="compositionally biased region" description="Basic and acidic residues" evidence="3">
    <location>
        <begin position="75"/>
        <end position="92"/>
    </location>
</feature>
<feature type="compositionally biased region" description="Polar residues" evidence="3">
    <location>
        <begin position="22"/>
        <end position="34"/>
    </location>
</feature>
<dbReference type="Gene3D" id="3.40.50.2000">
    <property type="entry name" value="Glycogen Phosphorylase B"/>
    <property type="match status" value="2"/>
</dbReference>
<keyword evidence="7" id="KW-1185">Reference proteome</keyword>
<feature type="compositionally biased region" description="Basic and acidic residues" evidence="3">
    <location>
        <begin position="44"/>
        <end position="61"/>
    </location>
</feature>
<keyword evidence="1" id="KW-0808">Transferase</keyword>
<dbReference type="GO" id="GO:0016906">
    <property type="term" value="F:sterol 3-beta-glucosyltransferase activity"/>
    <property type="evidence" value="ECO:0007669"/>
    <property type="project" value="UniProtKB-ARBA"/>
</dbReference>